<proteinExistence type="predicted"/>
<evidence type="ECO:0000313" key="1">
    <source>
        <dbReference type="EMBL" id="KAF1922896.1"/>
    </source>
</evidence>
<dbReference type="GeneID" id="54354935"/>
<organism evidence="1 2">
    <name type="scientific">Didymella exigua CBS 183.55</name>
    <dbReference type="NCBI Taxonomy" id="1150837"/>
    <lineage>
        <taxon>Eukaryota</taxon>
        <taxon>Fungi</taxon>
        <taxon>Dikarya</taxon>
        <taxon>Ascomycota</taxon>
        <taxon>Pezizomycotina</taxon>
        <taxon>Dothideomycetes</taxon>
        <taxon>Pleosporomycetidae</taxon>
        <taxon>Pleosporales</taxon>
        <taxon>Pleosporineae</taxon>
        <taxon>Didymellaceae</taxon>
        <taxon>Didymella</taxon>
    </lineage>
</organism>
<dbReference type="AlphaFoldDB" id="A0A6A5R851"/>
<name>A0A6A5R851_9PLEO</name>
<dbReference type="Pfam" id="PF16868">
    <property type="entry name" value="NMT1_3"/>
    <property type="match status" value="1"/>
</dbReference>
<dbReference type="PANTHER" id="PTHR42941:SF1">
    <property type="entry name" value="SLL1037 PROTEIN"/>
    <property type="match status" value="1"/>
</dbReference>
<dbReference type="SUPFAM" id="SSF53850">
    <property type="entry name" value="Periplasmic binding protein-like II"/>
    <property type="match status" value="1"/>
</dbReference>
<dbReference type="Proteomes" id="UP000800082">
    <property type="component" value="Unassembled WGS sequence"/>
</dbReference>
<dbReference type="RefSeq" id="XP_033443149.1">
    <property type="nucleotide sequence ID" value="XM_033597268.1"/>
</dbReference>
<keyword evidence="2" id="KW-1185">Reference proteome</keyword>
<sequence>MQSPQPQTGSQEPKLERSITLRFVGDWGQANFHRICSTLAQEFCDRAGPRSRVAIWNIRHGGFECLTEVEDGEVDLAIATPVDLIAQATQTHSPDTPSARLYPRQLPNLRALAVLPQNDSMVLAIHPKFGISSFEELRQKKPALRIATSRNDGTSFIGHVAAQYMEAHGISEETLHSWGGSYKLDYRPEQSLFAAQAGEVDAVLQEAIMTPWWRDVIEQNGFVPLAVEEEALATLKETVGLGSNSLPAGYWAPLKRDLPTLSFQDFVVLVHNDMPDDVAHLLAWCLVEQRMTFEKPYHHMPPHRSPLTYPLDPAKMAASPIPLHPGAKRFYQSAGYL</sequence>
<dbReference type="PANTHER" id="PTHR42941">
    <property type="entry name" value="SLL1037 PROTEIN"/>
    <property type="match status" value="1"/>
</dbReference>
<dbReference type="EMBL" id="ML979013">
    <property type="protein sequence ID" value="KAF1922896.1"/>
    <property type="molecule type" value="Genomic_DNA"/>
</dbReference>
<protein>
    <submittedName>
        <fullName evidence="1">Uncharacterized protein</fullName>
    </submittedName>
</protein>
<dbReference type="InterPro" id="IPR011852">
    <property type="entry name" value="TRAP_TAXI"/>
</dbReference>
<evidence type="ECO:0000313" key="2">
    <source>
        <dbReference type="Proteomes" id="UP000800082"/>
    </source>
</evidence>
<reference evidence="1" key="1">
    <citation type="journal article" date="2020" name="Stud. Mycol.">
        <title>101 Dothideomycetes genomes: a test case for predicting lifestyles and emergence of pathogens.</title>
        <authorList>
            <person name="Haridas S."/>
            <person name="Albert R."/>
            <person name="Binder M."/>
            <person name="Bloem J."/>
            <person name="Labutti K."/>
            <person name="Salamov A."/>
            <person name="Andreopoulos B."/>
            <person name="Baker S."/>
            <person name="Barry K."/>
            <person name="Bills G."/>
            <person name="Bluhm B."/>
            <person name="Cannon C."/>
            <person name="Castanera R."/>
            <person name="Culley D."/>
            <person name="Daum C."/>
            <person name="Ezra D."/>
            <person name="Gonzalez J."/>
            <person name="Henrissat B."/>
            <person name="Kuo A."/>
            <person name="Liang C."/>
            <person name="Lipzen A."/>
            <person name="Lutzoni F."/>
            <person name="Magnuson J."/>
            <person name="Mondo S."/>
            <person name="Nolan M."/>
            <person name="Ohm R."/>
            <person name="Pangilinan J."/>
            <person name="Park H.-J."/>
            <person name="Ramirez L."/>
            <person name="Alfaro M."/>
            <person name="Sun H."/>
            <person name="Tritt A."/>
            <person name="Yoshinaga Y."/>
            <person name="Zwiers L.-H."/>
            <person name="Turgeon B."/>
            <person name="Goodwin S."/>
            <person name="Spatafora J."/>
            <person name="Crous P."/>
            <person name="Grigoriev I."/>
        </authorList>
    </citation>
    <scope>NUCLEOTIDE SEQUENCE</scope>
    <source>
        <strain evidence="1">CBS 183.55</strain>
    </source>
</reference>
<gene>
    <name evidence="1" type="ORF">M421DRAFT_76853</name>
</gene>
<dbReference type="Gene3D" id="3.40.190.10">
    <property type="entry name" value="Periplasmic binding protein-like II"/>
    <property type="match status" value="2"/>
</dbReference>
<accession>A0A6A5R851</accession>
<dbReference type="OrthoDB" id="3583708at2759"/>